<dbReference type="AlphaFoldDB" id="A0AA38MNN1"/>
<gene>
    <name evidence="2" type="ORF">Zmor_006701</name>
</gene>
<evidence type="ECO:0000313" key="2">
    <source>
        <dbReference type="EMBL" id="KAJ3662347.1"/>
    </source>
</evidence>
<name>A0AA38MNN1_9CUCU</name>
<dbReference type="Proteomes" id="UP001168821">
    <property type="component" value="Unassembled WGS sequence"/>
</dbReference>
<accession>A0AA38MNN1</accession>
<feature type="signal peptide" evidence="1">
    <location>
        <begin position="1"/>
        <end position="26"/>
    </location>
</feature>
<organism evidence="2 3">
    <name type="scientific">Zophobas morio</name>
    <dbReference type="NCBI Taxonomy" id="2755281"/>
    <lineage>
        <taxon>Eukaryota</taxon>
        <taxon>Metazoa</taxon>
        <taxon>Ecdysozoa</taxon>
        <taxon>Arthropoda</taxon>
        <taxon>Hexapoda</taxon>
        <taxon>Insecta</taxon>
        <taxon>Pterygota</taxon>
        <taxon>Neoptera</taxon>
        <taxon>Endopterygota</taxon>
        <taxon>Coleoptera</taxon>
        <taxon>Polyphaga</taxon>
        <taxon>Cucujiformia</taxon>
        <taxon>Tenebrionidae</taxon>
        <taxon>Zophobas</taxon>
    </lineage>
</organism>
<evidence type="ECO:0000256" key="1">
    <source>
        <dbReference type="SAM" id="SignalP"/>
    </source>
</evidence>
<protein>
    <submittedName>
        <fullName evidence="2">Uncharacterized protein</fullName>
    </submittedName>
</protein>
<keyword evidence="3" id="KW-1185">Reference proteome</keyword>
<sequence length="353" mass="36609">MALKHHNIILLVALTLWSADPSTCRGLEKPVDVNNINALLNNPNVKNGILNAVLQNQGTSADRIQDIINAADGNLDQAVSGINSELNANVLNINGEAVTINSAALGGLLKSAVQASVQKKLSNAPELAAALQSSIDQQISAGADQFNAVVELSAIPIDVAQQSLSVDRRKRSLDAKTFDLGQIVSDLVFSILQTQLGPIINGVLDNVKEILNGLLIVTGSGDPILDFLSGLLNFVVKGLIQVITSIQQTLTPAATSSSTAAEARRKRDLIGDITNGIGDVVNGVTNGGGLLDGIVGPVIAFLANILTPVNNLLKSLVAGLGGLLQPILGDTLLTPITNVINAIIDLLIPANQA</sequence>
<comment type="caution">
    <text evidence="2">The sequence shown here is derived from an EMBL/GenBank/DDBJ whole genome shotgun (WGS) entry which is preliminary data.</text>
</comment>
<dbReference type="EMBL" id="JALNTZ010000002">
    <property type="protein sequence ID" value="KAJ3662347.1"/>
    <property type="molecule type" value="Genomic_DNA"/>
</dbReference>
<reference evidence="2" key="1">
    <citation type="journal article" date="2023" name="G3 (Bethesda)">
        <title>Whole genome assemblies of Zophobas morio and Tenebrio molitor.</title>
        <authorList>
            <person name="Kaur S."/>
            <person name="Stinson S.A."/>
            <person name="diCenzo G.C."/>
        </authorList>
    </citation>
    <scope>NUCLEOTIDE SEQUENCE</scope>
    <source>
        <strain evidence="2">QUZm001</strain>
    </source>
</reference>
<keyword evidence="1" id="KW-0732">Signal</keyword>
<evidence type="ECO:0000313" key="3">
    <source>
        <dbReference type="Proteomes" id="UP001168821"/>
    </source>
</evidence>
<feature type="chain" id="PRO_5041352717" evidence="1">
    <location>
        <begin position="27"/>
        <end position="353"/>
    </location>
</feature>
<proteinExistence type="predicted"/>